<keyword evidence="4" id="KW-1185">Reference proteome</keyword>
<evidence type="ECO:0000259" key="2">
    <source>
        <dbReference type="Pfam" id="PF13116"/>
    </source>
</evidence>
<feature type="domain" description="YhdP central" evidence="2">
    <location>
        <begin position="297"/>
        <end position="671"/>
    </location>
</feature>
<gene>
    <name evidence="3" type="ORF">FNB15_13875</name>
</gene>
<organism evidence="3 4">
    <name type="scientific">Ferrovibrio terrae</name>
    <dbReference type="NCBI Taxonomy" id="2594003"/>
    <lineage>
        <taxon>Bacteria</taxon>
        <taxon>Pseudomonadati</taxon>
        <taxon>Pseudomonadota</taxon>
        <taxon>Alphaproteobacteria</taxon>
        <taxon>Rhodospirillales</taxon>
        <taxon>Rhodospirillaceae</taxon>
        <taxon>Ferrovibrio</taxon>
    </lineage>
</organism>
<protein>
    <recommendedName>
        <fullName evidence="2">YhdP central domain-containing protein</fullName>
    </recommendedName>
</protein>
<sequence length="1066" mass="113458">MVRTVVAVAATAAILAGALAWRVTQGPISLAFLAPYVSEALALPELGFRVTVADVVLAWSEPDQSLRLRLIDAQYRVEGERAVLRVPTIDMDLSGPALLRGVIAPRYVRASGVEARLVRDAQGGFQLGLPEATDSTAAETDTLTAAVETAEAQSDGQAVQAMFGAIFEMLSRPPSLDDPLGQLQTVSILADRLVIEDWKLNQRWVVPEAQIGFQRGEGHVYGTLTGALDWRSRRVDLNVEADYTVAERVARVTVHFANVEPSDFADVVPELAPLDYISAPLSGSLTLTVNDTGEQLGLNFDLGVGAGQINVPDMLAQPLDLKEARFRGYADGGKGILFLDEASLGFADGFRASFGGTMTRQAGERYSIDMQGQFFDLATDKVGHYWPPGMARNAREWVTGHLAGGKVNAGRIAAKLSPDMVAGTARLGRDAIKLDFTFEGITVDYLPPMSKMTDGKGIAALDADVFTLNLESARVGNIASGPGSVKINGLQDRDQFAEISNIARGTSADVLALIDQKPLGFPSRLGIKPSSVGGSGEVRFRLRFPLLVNLKTDDIVVNADADLTDLRMGGLLGRYELSQGQMKLKVDTKGLEANGNAALNGVPLQIGWREDFSARAAVTARYSLKGRIDEEQRKALGYPLAPYIDGPAEANMDIEERRGGETAIGGEFDLKDATIAVADAYLLKPAGMPASGRTQIRTRAGQPVQFDVIEIASAALTGKAKAVLNADNSWSADIDQLTAGEGPGKSDARGRIAFAANGDSQIALTGRRYDLRPYVQAMFDDDAPPGTVKPRMALSLRFDEAQIDDTIELRNMSLTAQRAPTRMERVSLGGGFHTTGGLTLDISPALDGRNLKLLSDNAGAVLHFLGVSDMQGGTMDVTGRYDDTLPTQPLTGKMMLRNVKAVRAPFLARLFGAASFAGLGALLSGEGITFETGEIPFQERDGILTIQPSRLSGPQLGISLEGHINQRTDTVSINGTAVPAFVLNTMLGKIPLLGDLLVGDGILGVNFAVSGPKSDPQFTVNPLSAIAPGFLRRIFQAPEAGPRATPNGPVESVPFSPGDPNMSGQQ</sequence>
<dbReference type="AlphaFoldDB" id="A0A516H3E0"/>
<dbReference type="RefSeq" id="WP_144069273.1">
    <property type="nucleotide sequence ID" value="NZ_CP041636.1"/>
</dbReference>
<evidence type="ECO:0000313" key="4">
    <source>
        <dbReference type="Proteomes" id="UP000317496"/>
    </source>
</evidence>
<name>A0A516H3E0_9PROT</name>
<feature type="region of interest" description="Disordered" evidence="1">
    <location>
        <begin position="1039"/>
        <end position="1066"/>
    </location>
</feature>
<dbReference type="Proteomes" id="UP000317496">
    <property type="component" value="Chromosome"/>
</dbReference>
<dbReference type="EMBL" id="CP041636">
    <property type="protein sequence ID" value="QDO98292.1"/>
    <property type="molecule type" value="Genomic_DNA"/>
</dbReference>
<accession>A0A516H3E0</accession>
<dbReference type="OrthoDB" id="7161641at2"/>
<reference evidence="3 4" key="1">
    <citation type="submission" date="2019-07" db="EMBL/GenBank/DDBJ databases">
        <title>Genome sequencing for Ferrovibrio sp. K5.</title>
        <authorList>
            <person name="Park S.-J."/>
        </authorList>
    </citation>
    <scope>NUCLEOTIDE SEQUENCE [LARGE SCALE GENOMIC DNA]</scope>
    <source>
        <strain evidence="3 4">K5</strain>
    </source>
</reference>
<dbReference type="InterPro" id="IPR025263">
    <property type="entry name" value="YhdP_central"/>
</dbReference>
<dbReference type="Pfam" id="PF13116">
    <property type="entry name" value="YhdP"/>
    <property type="match status" value="1"/>
</dbReference>
<dbReference type="KEGG" id="fer:FNB15_13875"/>
<evidence type="ECO:0000313" key="3">
    <source>
        <dbReference type="EMBL" id="QDO98292.1"/>
    </source>
</evidence>
<proteinExistence type="predicted"/>
<evidence type="ECO:0000256" key="1">
    <source>
        <dbReference type="SAM" id="MobiDB-lite"/>
    </source>
</evidence>